<dbReference type="AlphaFoldDB" id="A0A8X7BGS6"/>
<evidence type="ECO:0000313" key="2">
    <source>
        <dbReference type="EMBL" id="GFY30750.1"/>
    </source>
</evidence>
<evidence type="ECO:0000256" key="1">
    <source>
        <dbReference type="SAM" id="MobiDB-lite"/>
    </source>
</evidence>
<proteinExistence type="predicted"/>
<organism evidence="2 3">
    <name type="scientific">Trichonephila clavipes</name>
    <name type="common">Golden silk orbweaver</name>
    <name type="synonym">Nephila clavipes</name>
    <dbReference type="NCBI Taxonomy" id="2585209"/>
    <lineage>
        <taxon>Eukaryota</taxon>
        <taxon>Metazoa</taxon>
        <taxon>Ecdysozoa</taxon>
        <taxon>Arthropoda</taxon>
        <taxon>Chelicerata</taxon>
        <taxon>Arachnida</taxon>
        <taxon>Araneae</taxon>
        <taxon>Araneomorphae</taxon>
        <taxon>Entelegynae</taxon>
        <taxon>Araneoidea</taxon>
        <taxon>Nephilidae</taxon>
        <taxon>Trichonephila</taxon>
    </lineage>
</organism>
<protein>
    <submittedName>
        <fullName evidence="2">Uncharacterized protein</fullName>
    </submittedName>
</protein>
<evidence type="ECO:0000313" key="3">
    <source>
        <dbReference type="Proteomes" id="UP000887159"/>
    </source>
</evidence>
<comment type="caution">
    <text evidence="2">The sequence shown here is derived from an EMBL/GenBank/DDBJ whole genome shotgun (WGS) entry which is preliminary data.</text>
</comment>
<dbReference type="EMBL" id="BMAU01021394">
    <property type="protein sequence ID" value="GFY30750.1"/>
    <property type="molecule type" value="Genomic_DNA"/>
</dbReference>
<gene>
    <name evidence="2" type="ORF">TNCV_3119101</name>
</gene>
<name>A0A8X7BGS6_TRICX</name>
<reference evidence="2" key="1">
    <citation type="submission" date="2020-08" db="EMBL/GenBank/DDBJ databases">
        <title>Multicomponent nature underlies the extraordinary mechanical properties of spider dragline silk.</title>
        <authorList>
            <person name="Kono N."/>
            <person name="Nakamura H."/>
            <person name="Mori M."/>
            <person name="Yoshida Y."/>
            <person name="Ohtoshi R."/>
            <person name="Malay A.D."/>
            <person name="Moran D.A.P."/>
            <person name="Tomita M."/>
            <person name="Numata K."/>
            <person name="Arakawa K."/>
        </authorList>
    </citation>
    <scope>NUCLEOTIDE SEQUENCE</scope>
</reference>
<keyword evidence="3" id="KW-1185">Reference proteome</keyword>
<dbReference type="Proteomes" id="UP000887159">
    <property type="component" value="Unassembled WGS sequence"/>
</dbReference>
<accession>A0A8X7BGS6</accession>
<feature type="region of interest" description="Disordered" evidence="1">
    <location>
        <begin position="1"/>
        <end position="27"/>
    </location>
</feature>
<sequence length="71" mass="7727">MLAPHSLRNTGLLVRAPDSRPEGLDSIPVPPNALRAHTGYVLAKFVGSKVLWAESRVPGTEKNFPPLQFHA</sequence>